<evidence type="ECO:0000259" key="2">
    <source>
        <dbReference type="Pfam" id="PF01301"/>
    </source>
</evidence>
<dbReference type="OrthoDB" id="1657402at2759"/>
<dbReference type="Proteomes" id="UP000008237">
    <property type="component" value="Unassembled WGS sequence"/>
</dbReference>
<dbReference type="PANTHER" id="PTHR23421">
    <property type="entry name" value="BETA-GALACTOSIDASE RELATED"/>
    <property type="match status" value="1"/>
</dbReference>
<dbReference type="InterPro" id="IPR001944">
    <property type="entry name" value="Glycoside_Hdrlase_35"/>
</dbReference>
<dbReference type="OMA" id="HEANTFI"/>
<organism evidence="4">
    <name type="scientific">Harpegnathos saltator</name>
    <name type="common">Jerdon's jumping ant</name>
    <dbReference type="NCBI Taxonomy" id="610380"/>
    <lineage>
        <taxon>Eukaryota</taxon>
        <taxon>Metazoa</taxon>
        <taxon>Ecdysozoa</taxon>
        <taxon>Arthropoda</taxon>
        <taxon>Hexapoda</taxon>
        <taxon>Insecta</taxon>
        <taxon>Pterygota</taxon>
        <taxon>Neoptera</taxon>
        <taxon>Endopterygota</taxon>
        <taxon>Hymenoptera</taxon>
        <taxon>Apocrita</taxon>
        <taxon>Aculeata</taxon>
        <taxon>Formicoidea</taxon>
        <taxon>Formicidae</taxon>
        <taxon>Ponerinae</taxon>
        <taxon>Ponerini</taxon>
        <taxon>Harpegnathos</taxon>
    </lineage>
</organism>
<dbReference type="Pfam" id="PF01301">
    <property type="entry name" value="Glyco_hydro_35"/>
    <property type="match status" value="1"/>
</dbReference>
<comment type="similarity">
    <text evidence="1">Belongs to the glycosyl hydrolase 35 family.</text>
</comment>
<accession>E2B4U5</accession>
<reference evidence="3 4" key="1">
    <citation type="journal article" date="2010" name="Science">
        <title>Genomic comparison of the ants Camponotus floridanus and Harpegnathos saltator.</title>
        <authorList>
            <person name="Bonasio R."/>
            <person name="Zhang G."/>
            <person name="Ye C."/>
            <person name="Mutti N.S."/>
            <person name="Fang X."/>
            <person name="Qin N."/>
            <person name="Donahue G."/>
            <person name="Yang P."/>
            <person name="Li Q."/>
            <person name="Li C."/>
            <person name="Zhang P."/>
            <person name="Huang Z."/>
            <person name="Berger S.L."/>
            <person name="Reinberg D."/>
            <person name="Wang J."/>
            <person name="Liebig J."/>
        </authorList>
    </citation>
    <scope>NUCLEOTIDE SEQUENCE [LARGE SCALE GENOMIC DNA]</scope>
    <source>
        <strain evidence="3 4">R22 G/1</strain>
    </source>
</reference>
<dbReference type="InterPro" id="IPR017853">
    <property type="entry name" value="GH"/>
</dbReference>
<evidence type="ECO:0000256" key="1">
    <source>
        <dbReference type="ARBA" id="ARBA00009809"/>
    </source>
</evidence>
<gene>
    <name evidence="3" type="ORF">EAI_01706</name>
</gene>
<evidence type="ECO:0000313" key="3">
    <source>
        <dbReference type="EMBL" id="EFN89277.1"/>
    </source>
</evidence>
<dbReference type="Gene3D" id="3.20.20.80">
    <property type="entry name" value="Glycosidases"/>
    <property type="match status" value="1"/>
</dbReference>
<dbReference type="STRING" id="610380.E2B4U5"/>
<keyword evidence="4" id="KW-1185">Reference proteome</keyword>
<dbReference type="AlphaFoldDB" id="E2B4U5"/>
<dbReference type="GO" id="GO:0004553">
    <property type="term" value="F:hydrolase activity, hydrolyzing O-glycosyl compounds"/>
    <property type="evidence" value="ECO:0007669"/>
    <property type="project" value="InterPro"/>
</dbReference>
<dbReference type="InParanoid" id="E2B4U5"/>
<proteinExistence type="inferred from homology"/>
<protein>
    <submittedName>
        <fullName evidence="3">Beta-galactosidase</fullName>
    </submittedName>
</protein>
<dbReference type="EMBL" id="GL445643">
    <property type="protein sequence ID" value="EFN89277.1"/>
    <property type="molecule type" value="Genomic_DNA"/>
</dbReference>
<name>E2B4U5_HARSA</name>
<dbReference type="GO" id="GO:0005975">
    <property type="term" value="P:carbohydrate metabolic process"/>
    <property type="evidence" value="ECO:0007669"/>
    <property type="project" value="InterPro"/>
</dbReference>
<dbReference type="SUPFAM" id="SSF51445">
    <property type="entry name" value="(Trans)glycosidases"/>
    <property type="match status" value="1"/>
</dbReference>
<dbReference type="PRINTS" id="PR00742">
    <property type="entry name" value="GLHYDRLASE35"/>
</dbReference>
<dbReference type="InterPro" id="IPR031330">
    <property type="entry name" value="Gly_Hdrlase_35_cat"/>
</dbReference>
<feature type="domain" description="Glycoside hydrolase 35 catalytic" evidence="2">
    <location>
        <begin position="3"/>
        <end position="191"/>
    </location>
</feature>
<sequence length="198" mass="22186">MSAAELNAVSTYVEWSLHEPERGQFNWSGDADIVEFLSIAEQEDLLVLLRPGPYICAERDLDSLTYWMLRDAPDIKLRTKDAHFVRSAALYLTKLLDKIEPFLRGSGGPIIMVPVENEYGNFNACNAEYLRILKRLFLDKIGDKALLYTTDGTSESMLRCGTIPGVFATADFGSGANVTKAFEALRTKQPKVSDTRRK</sequence>
<evidence type="ECO:0000313" key="4">
    <source>
        <dbReference type="Proteomes" id="UP000008237"/>
    </source>
</evidence>